<feature type="compositionally biased region" description="Polar residues" evidence="1">
    <location>
        <begin position="9"/>
        <end position="21"/>
    </location>
</feature>
<reference evidence="2 3" key="1">
    <citation type="journal article" date="2023" name="Arcadia Sci">
        <title>De novo assembly of a long-read Amblyomma americanum tick genome.</title>
        <authorList>
            <person name="Chou S."/>
            <person name="Poskanzer K.E."/>
            <person name="Rollins M."/>
            <person name="Thuy-Boun P.S."/>
        </authorList>
    </citation>
    <scope>NUCLEOTIDE SEQUENCE [LARGE SCALE GENOMIC DNA]</scope>
    <source>
        <strain evidence="2">F_SG_1</strain>
        <tissue evidence="2">Salivary glands</tissue>
    </source>
</reference>
<protein>
    <submittedName>
        <fullName evidence="2">Uncharacterized protein</fullName>
    </submittedName>
</protein>
<evidence type="ECO:0000256" key="1">
    <source>
        <dbReference type="SAM" id="MobiDB-lite"/>
    </source>
</evidence>
<proteinExistence type="predicted"/>
<comment type="caution">
    <text evidence="2">The sequence shown here is derived from an EMBL/GenBank/DDBJ whole genome shotgun (WGS) entry which is preliminary data.</text>
</comment>
<gene>
    <name evidence="2" type="ORF">V5799_024202</name>
</gene>
<evidence type="ECO:0000313" key="3">
    <source>
        <dbReference type="Proteomes" id="UP001321473"/>
    </source>
</evidence>
<sequence>MDPRHKTMTVLSATSTSTMDSITEAGFRSQCKEETSVPSGEPVPVSVMNGTVASQDLPLKLLNNINATSHVVSLMVSRKWFRNRILREQQYGLGLSR</sequence>
<organism evidence="2 3">
    <name type="scientific">Amblyomma americanum</name>
    <name type="common">Lone star tick</name>
    <dbReference type="NCBI Taxonomy" id="6943"/>
    <lineage>
        <taxon>Eukaryota</taxon>
        <taxon>Metazoa</taxon>
        <taxon>Ecdysozoa</taxon>
        <taxon>Arthropoda</taxon>
        <taxon>Chelicerata</taxon>
        <taxon>Arachnida</taxon>
        <taxon>Acari</taxon>
        <taxon>Parasitiformes</taxon>
        <taxon>Ixodida</taxon>
        <taxon>Ixodoidea</taxon>
        <taxon>Ixodidae</taxon>
        <taxon>Amblyomminae</taxon>
        <taxon>Amblyomma</taxon>
    </lineage>
</organism>
<keyword evidence="3" id="KW-1185">Reference proteome</keyword>
<evidence type="ECO:0000313" key="2">
    <source>
        <dbReference type="EMBL" id="KAK8772555.1"/>
    </source>
</evidence>
<dbReference type="EMBL" id="JARKHS020018122">
    <property type="protein sequence ID" value="KAK8772555.1"/>
    <property type="molecule type" value="Genomic_DNA"/>
</dbReference>
<dbReference type="AlphaFoldDB" id="A0AAQ4ECS3"/>
<feature type="region of interest" description="Disordered" evidence="1">
    <location>
        <begin position="1"/>
        <end position="43"/>
    </location>
</feature>
<accession>A0AAQ4ECS3</accession>
<name>A0AAQ4ECS3_AMBAM</name>
<dbReference type="Proteomes" id="UP001321473">
    <property type="component" value="Unassembled WGS sequence"/>
</dbReference>